<keyword evidence="1" id="KW-0472">Membrane</keyword>
<comment type="caution">
    <text evidence="4">The sequence shown here is derived from an EMBL/GenBank/DDBJ whole genome shotgun (WGS) entry which is preliminary data.</text>
</comment>
<dbReference type="EMBL" id="BBIO01000018">
    <property type="protein sequence ID" value="GAK46395.1"/>
    <property type="molecule type" value="Genomic_DNA"/>
</dbReference>
<evidence type="ECO:0000313" key="5">
    <source>
        <dbReference type="Proteomes" id="UP000028702"/>
    </source>
</evidence>
<feature type="transmembrane region" description="Helical" evidence="1">
    <location>
        <begin position="177"/>
        <end position="197"/>
    </location>
</feature>
<dbReference type="InterPro" id="IPR058486">
    <property type="entry name" value="DUF8173"/>
</dbReference>
<keyword evidence="5" id="KW-1185">Reference proteome</keyword>
<gene>
    <name evidence="4" type="ORF">M2A_2894</name>
</gene>
<dbReference type="RefSeq" id="WP_045448920.1">
    <property type="nucleotide sequence ID" value="NZ_BBIO01000018.1"/>
</dbReference>
<feature type="domain" description="DUF8173" evidence="3">
    <location>
        <begin position="174"/>
        <end position="314"/>
    </location>
</feature>
<keyword evidence="2" id="KW-0732">Signal</keyword>
<proteinExistence type="predicted"/>
<dbReference type="STRING" id="1333998.M2A_2894"/>
<dbReference type="Proteomes" id="UP000028702">
    <property type="component" value="Unassembled WGS sequence"/>
</dbReference>
<reference evidence="4 5" key="1">
    <citation type="submission" date="2014-07" db="EMBL/GenBank/DDBJ databases">
        <title>Tepidicaulis marinum gen. nov., sp. nov., a novel marine bacterium denitrifying nitrate to nitrous oxide strictly under microaerobic conditions.</title>
        <authorList>
            <person name="Takeuchi M."/>
            <person name="Yamagishi T."/>
            <person name="Kamagata Y."/>
            <person name="Oshima K."/>
            <person name="Hattori M."/>
            <person name="Katayama T."/>
            <person name="Hanada S."/>
            <person name="Tamaki H."/>
            <person name="Marumo K."/>
            <person name="Maeda H."/>
            <person name="Nedachi M."/>
            <person name="Iwasaki W."/>
            <person name="Suwa Y."/>
            <person name="Sakata S."/>
        </authorList>
    </citation>
    <scope>NUCLEOTIDE SEQUENCE [LARGE SCALE GENOMIC DNA]</scope>
    <source>
        <strain evidence="4 5">MA2</strain>
    </source>
</reference>
<dbReference type="eggNOG" id="COG1664">
    <property type="taxonomic scope" value="Bacteria"/>
</dbReference>
<accession>A0A081BEC7</accession>
<feature type="transmembrane region" description="Helical" evidence="1">
    <location>
        <begin position="276"/>
        <end position="293"/>
    </location>
</feature>
<evidence type="ECO:0000256" key="2">
    <source>
        <dbReference type="SAM" id="SignalP"/>
    </source>
</evidence>
<keyword evidence="1" id="KW-0812">Transmembrane</keyword>
<dbReference type="Pfam" id="PF26514">
    <property type="entry name" value="DUF8173"/>
    <property type="match status" value="1"/>
</dbReference>
<feature type="transmembrane region" description="Helical" evidence="1">
    <location>
        <begin position="209"/>
        <end position="232"/>
    </location>
</feature>
<sequence>MQRWVSAFLFILSLSVAAAPAAANEGMEWRSGERLYMTGKDVALSEDVDGALTALGDRIVLGNDTEVTGDVFLAGRIAVIDGRIGGNLEARAPRVLINGPIAGNVSVWADKLEIAADADITGDLSFFVTSEPDIDPEAFIGGDISAQILDSPISFERRAPEGESGVNYIFRLNFSSAVFLGFLAAILALVAPGWTSAVQDVGRATPAQAVAYGVGWLLGLPLLAIFAALTVVGIPLAFILLLLYVAGLALGMVMSIHLVGAGVVGAFNIDLGRHRRILAVVLGALILWGVAGLPLIGGVLWFAAVSAGVGAVLMAGRSRYLL</sequence>
<dbReference type="AlphaFoldDB" id="A0A081BEC7"/>
<feature type="transmembrane region" description="Helical" evidence="1">
    <location>
        <begin position="238"/>
        <end position="264"/>
    </location>
</feature>
<feature type="chain" id="PRO_5001755020" evidence="2">
    <location>
        <begin position="19"/>
        <end position="322"/>
    </location>
</feature>
<feature type="signal peptide" evidence="2">
    <location>
        <begin position="1"/>
        <end position="18"/>
    </location>
</feature>
<name>A0A081BEC7_9HYPH</name>
<keyword evidence="1" id="KW-1133">Transmembrane helix</keyword>
<organism evidence="4 5">
    <name type="scientific">Tepidicaulis marinus</name>
    <dbReference type="NCBI Taxonomy" id="1333998"/>
    <lineage>
        <taxon>Bacteria</taxon>
        <taxon>Pseudomonadati</taxon>
        <taxon>Pseudomonadota</taxon>
        <taxon>Alphaproteobacteria</taxon>
        <taxon>Hyphomicrobiales</taxon>
        <taxon>Parvibaculaceae</taxon>
        <taxon>Tepidicaulis</taxon>
    </lineage>
</organism>
<evidence type="ECO:0000259" key="3">
    <source>
        <dbReference type="Pfam" id="PF26514"/>
    </source>
</evidence>
<protein>
    <submittedName>
        <fullName evidence="4">Conserved protein</fullName>
    </submittedName>
</protein>
<evidence type="ECO:0000313" key="4">
    <source>
        <dbReference type="EMBL" id="GAK46395.1"/>
    </source>
</evidence>
<evidence type="ECO:0000256" key="1">
    <source>
        <dbReference type="SAM" id="Phobius"/>
    </source>
</evidence>